<organism evidence="2 3">
    <name type="scientific">Fusarium oxysporum f. sp. cubense</name>
    <dbReference type="NCBI Taxonomy" id="61366"/>
    <lineage>
        <taxon>Eukaryota</taxon>
        <taxon>Fungi</taxon>
        <taxon>Dikarya</taxon>
        <taxon>Ascomycota</taxon>
        <taxon>Pezizomycotina</taxon>
        <taxon>Sordariomycetes</taxon>
        <taxon>Hypocreomycetidae</taxon>
        <taxon>Hypocreales</taxon>
        <taxon>Nectriaceae</taxon>
        <taxon>Fusarium</taxon>
        <taxon>Fusarium oxysporum species complex</taxon>
    </lineage>
</organism>
<comment type="caution">
    <text evidence="2">The sequence shown here is derived from an EMBL/GenBank/DDBJ whole genome shotgun (WGS) entry which is preliminary data.</text>
</comment>
<sequence>MKAEPSSPEVDQVETPESLQSPSLYDIPLVFSAQVPPQAKSDELADSPIEDEASPVVPRPDRSQLFIWNFKRAEFYSSLQDSQWAKYASRTTGRLLAIFNALLNWDNIRDLTFKEKGLSSR</sequence>
<accession>A0A559L1P3</accession>
<gene>
    <name evidence="2" type="ORF">Focb16_v011086</name>
</gene>
<reference evidence="2 3" key="1">
    <citation type="journal article" date="2019" name="Microbiol. Resour. Announc.">
        <title>High-quality draft genome sequence of Fusarium oxysporum f. sp. cubense strain 160527, a causal agent of Panama disease.</title>
        <authorList>
            <person name="Asai S."/>
            <person name="Ayukawa Y."/>
            <person name="Gan P."/>
            <person name="Masuda S."/>
            <person name="Komatsu K."/>
            <person name="Shirasu K."/>
            <person name="Arie T."/>
        </authorList>
    </citation>
    <scope>NUCLEOTIDE SEQUENCE [LARGE SCALE GENOMIC DNA]</scope>
    <source>
        <strain evidence="2 3">160527</strain>
    </source>
</reference>
<evidence type="ECO:0000313" key="2">
    <source>
        <dbReference type="EMBL" id="TVY66649.1"/>
    </source>
</evidence>
<dbReference type="EMBL" id="SRMI01000007">
    <property type="protein sequence ID" value="TVY66649.1"/>
    <property type="molecule type" value="Genomic_DNA"/>
</dbReference>
<name>A0A559L1P3_FUSOC</name>
<evidence type="ECO:0000256" key="1">
    <source>
        <dbReference type="SAM" id="MobiDB-lite"/>
    </source>
</evidence>
<dbReference type="Proteomes" id="UP000320707">
    <property type="component" value="Unassembled WGS sequence"/>
</dbReference>
<protein>
    <submittedName>
        <fullName evidence="2">Uncharacterized protein</fullName>
    </submittedName>
</protein>
<feature type="compositionally biased region" description="Acidic residues" evidence="1">
    <location>
        <begin position="44"/>
        <end position="53"/>
    </location>
</feature>
<evidence type="ECO:0000313" key="3">
    <source>
        <dbReference type="Proteomes" id="UP000320707"/>
    </source>
</evidence>
<feature type="region of interest" description="Disordered" evidence="1">
    <location>
        <begin position="38"/>
        <end position="57"/>
    </location>
</feature>
<proteinExistence type="predicted"/>
<dbReference type="AlphaFoldDB" id="A0A559L1P3"/>